<reference evidence="6" key="1">
    <citation type="submission" date="2017-09" db="EMBL/GenBank/DDBJ databases">
        <title>Bacterial strain isolated from the female urinary microbiota.</title>
        <authorList>
            <person name="Thomas-White K."/>
            <person name="Kumar N."/>
            <person name="Forster S."/>
            <person name="Putonti C."/>
            <person name="Lawley T."/>
            <person name="Wolfe A.J."/>
        </authorList>
    </citation>
    <scope>NUCLEOTIDE SEQUENCE [LARGE SCALE GENOMIC DNA]</scope>
    <source>
        <strain evidence="6">UMB0959</strain>
    </source>
</reference>
<dbReference type="EC" id="2.3.1.204" evidence="3"/>
<dbReference type="Gene3D" id="3.30.930.10">
    <property type="entry name" value="Bira Bifunctional Protein, Domain 2"/>
    <property type="match status" value="1"/>
</dbReference>
<dbReference type="PANTHER" id="PTHR43679">
    <property type="entry name" value="OCTANOYLTRANSFERASE LIPM-RELATED"/>
    <property type="match status" value="1"/>
</dbReference>
<dbReference type="InterPro" id="IPR045864">
    <property type="entry name" value="aa-tRNA-synth_II/BPL/LPL"/>
</dbReference>
<dbReference type="InterPro" id="IPR024897">
    <property type="entry name" value="LipL"/>
</dbReference>
<comment type="catalytic activity">
    <reaction evidence="3">
        <text>N(6)-octanoyl-L-lysyl-[glycine-cleavage complex H protein] + L-lysyl-[lipoyl-carrier protein] = N(6)-octanoyl-L-lysyl-[lipoyl-carrier protein] + L-lysyl-[glycine-cleavage complex H protein]</text>
        <dbReference type="Rhea" id="RHEA:20213"/>
        <dbReference type="Rhea" id="RHEA-COMP:10500"/>
        <dbReference type="Rhea" id="RHEA-COMP:10501"/>
        <dbReference type="Rhea" id="RHEA-COMP:10503"/>
        <dbReference type="Rhea" id="RHEA-COMP:10504"/>
        <dbReference type="ChEBI" id="CHEBI:29969"/>
        <dbReference type="ChEBI" id="CHEBI:78809"/>
        <dbReference type="EC" id="2.3.1.204"/>
    </reaction>
</comment>
<dbReference type="SUPFAM" id="SSF55681">
    <property type="entry name" value="Class II aaRS and biotin synthetases"/>
    <property type="match status" value="1"/>
</dbReference>
<reference evidence="5 6" key="2">
    <citation type="submission" date="2023-10" db="EMBL/GenBank/DDBJ databases">
        <authorList>
            <person name="Choi B."/>
        </authorList>
    </citation>
    <scope>NUCLEOTIDE SEQUENCE [LARGE SCALE GENOMIC DNA]</scope>
    <source>
        <strain evidence="5 6">UMB0959</strain>
    </source>
</reference>
<dbReference type="Proteomes" id="UP000243626">
    <property type="component" value="Chromosome"/>
</dbReference>
<feature type="site" description="Lowers pKa of active site Cys" evidence="3">
    <location>
        <position position="146"/>
    </location>
</feature>
<keyword evidence="1 3" id="KW-0808">Transferase</keyword>
<dbReference type="InterPro" id="IPR004143">
    <property type="entry name" value="BPL_LPL_catalytic"/>
</dbReference>
<dbReference type="PANTHER" id="PTHR43679:SF2">
    <property type="entry name" value="OCTANOYL-[GCVH]:PROTEIN N-OCTANOYLTRANSFERASE"/>
    <property type="match status" value="1"/>
</dbReference>
<name>A0AAF1BLZ6_9STAP</name>
<comment type="similarity">
    <text evidence="3">Belongs to the octanoyltransferase LipL family.</text>
</comment>
<evidence type="ECO:0000256" key="1">
    <source>
        <dbReference type="ARBA" id="ARBA00022679"/>
    </source>
</evidence>
<dbReference type="GO" id="GO:0033819">
    <property type="term" value="F:lipoyl(octanoyl) transferase activity"/>
    <property type="evidence" value="ECO:0007669"/>
    <property type="project" value="InterPro"/>
</dbReference>
<dbReference type="InterPro" id="IPR050664">
    <property type="entry name" value="Octanoyltrans_LipM/LipL"/>
</dbReference>
<evidence type="ECO:0000256" key="3">
    <source>
        <dbReference type="HAMAP-Rule" id="MF_02119"/>
    </source>
</evidence>
<comment type="function">
    <text evidence="3">Catalyzes the amidotransfer (transamidation) of the octanoyl moiety from octanoyl-GcvH to the lipoyl domain of the E2 subunit of lipoate-dependent enzymes.</text>
</comment>
<dbReference type="EMBL" id="CP136964">
    <property type="protein sequence ID" value="WOS95509.1"/>
    <property type="molecule type" value="Genomic_DNA"/>
</dbReference>
<evidence type="ECO:0000313" key="5">
    <source>
        <dbReference type="EMBL" id="WOS95509.1"/>
    </source>
</evidence>
<dbReference type="GO" id="GO:0016874">
    <property type="term" value="F:ligase activity"/>
    <property type="evidence" value="ECO:0007669"/>
    <property type="project" value="UniProtKB-KW"/>
</dbReference>
<sequence length="258" mass="29431">MQNTVLFYPKEYTEHPFDSFAYDDVLQHLVSEDETPRVRSWVHDNFIILGLQDMRLEHLDEGLKVLREKVYHYIVRNSGGLGVVLDGGVLNVSLVIPKKDAPSIDDGYDKMLEIIQKSFPELEIKAYEIVGSYCPGSYDLSVDGKKFAGISQRRIKEAVAVQIYLAVEGSGSKRAEVMKDFYDVSSNPPRLDMNPDVMISLSELIDGLTVTDTEERILKTIESLFGNIQTSEQLTKDALDFFNKQRERMVERNERLND</sequence>
<gene>
    <name evidence="3" type="primary">lipL</name>
    <name evidence="5" type="ORF">CJ229_005245</name>
</gene>
<organism evidence="5 6">
    <name type="scientific">Nosocomiicoccus massiliensis</name>
    <dbReference type="NCBI Taxonomy" id="1232430"/>
    <lineage>
        <taxon>Bacteria</taxon>
        <taxon>Bacillati</taxon>
        <taxon>Bacillota</taxon>
        <taxon>Bacilli</taxon>
        <taxon>Bacillales</taxon>
        <taxon>Staphylococcaceae</taxon>
        <taxon>Nosocomiicoccus</taxon>
    </lineage>
</organism>
<dbReference type="PROSITE" id="PS51733">
    <property type="entry name" value="BPL_LPL_CATALYTIC"/>
    <property type="match status" value="1"/>
</dbReference>
<comment type="pathway">
    <text evidence="3">Protein modification; protein lipoylation via endogenous pathway; protein N(6)-(lipoyl)lysine from octanoyl-[acyl-carrier-protein].</text>
</comment>
<dbReference type="Pfam" id="PF21948">
    <property type="entry name" value="LplA-B_cat"/>
    <property type="match status" value="1"/>
</dbReference>
<evidence type="ECO:0000313" key="6">
    <source>
        <dbReference type="Proteomes" id="UP000243626"/>
    </source>
</evidence>
<evidence type="ECO:0000259" key="4">
    <source>
        <dbReference type="PROSITE" id="PS51733"/>
    </source>
</evidence>
<keyword evidence="2 3" id="KW-0012">Acyltransferase</keyword>
<dbReference type="GO" id="GO:0009249">
    <property type="term" value="P:protein lipoylation"/>
    <property type="evidence" value="ECO:0007669"/>
    <property type="project" value="UniProtKB-UniRule"/>
</dbReference>
<dbReference type="RefSeq" id="WP_102167177.1">
    <property type="nucleotide sequence ID" value="NZ_CP136964.1"/>
</dbReference>
<dbReference type="GO" id="GO:0009107">
    <property type="term" value="P:lipoate biosynthetic process"/>
    <property type="evidence" value="ECO:0007669"/>
    <property type="project" value="UniProtKB-UniRule"/>
</dbReference>
<proteinExistence type="inferred from homology"/>
<feature type="domain" description="BPL/LPL catalytic" evidence="4">
    <location>
        <begin position="32"/>
        <end position="229"/>
    </location>
</feature>
<keyword evidence="5" id="KW-0436">Ligase</keyword>
<accession>A0AAF1BLZ6</accession>
<dbReference type="HAMAP" id="MF_02119">
    <property type="entry name" value="LipL"/>
    <property type="match status" value="1"/>
</dbReference>
<keyword evidence="6" id="KW-1185">Reference proteome</keyword>
<feature type="active site" description="Acyl-thioester intermediate" evidence="3">
    <location>
        <position position="134"/>
    </location>
</feature>
<protein>
    <recommendedName>
        <fullName evidence="3">Octanoyl-[GcvH]:protein N-octanoyltransferase</fullName>
        <ecNumber evidence="3">2.3.1.204</ecNumber>
    </recommendedName>
    <alternativeName>
        <fullName evidence="3">Octanoyl-[GcvH]:E2 amidotransferase</fullName>
    </alternativeName>
</protein>
<evidence type="ECO:0000256" key="2">
    <source>
        <dbReference type="ARBA" id="ARBA00023315"/>
    </source>
</evidence>
<dbReference type="KEGG" id="nmy:CJ229_005245"/>
<dbReference type="AlphaFoldDB" id="A0AAF1BLZ6"/>
<comment type="miscellaneous">
    <text evidence="3">The reaction proceeds via a thioester-linked acyl-enzyme intermediate.</text>
</comment>